<organism evidence="2 3">
    <name type="scientific">Microtetraspora malaysiensis</name>
    <dbReference type="NCBI Taxonomy" id="161358"/>
    <lineage>
        <taxon>Bacteria</taxon>
        <taxon>Bacillati</taxon>
        <taxon>Actinomycetota</taxon>
        <taxon>Actinomycetes</taxon>
        <taxon>Streptosporangiales</taxon>
        <taxon>Streptosporangiaceae</taxon>
        <taxon>Microtetraspora</taxon>
    </lineage>
</organism>
<dbReference type="SUPFAM" id="SSF53335">
    <property type="entry name" value="S-adenosyl-L-methionine-dependent methyltransferases"/>
    <property type="match status" value="1"/>
</dbReference>
<name>A0ABW6SY24_9ACTN</name>
<evidence type="ECO:0000313" key="3">
    <source>
        <dbReference type="Proteomes" id="UP001602013"/>
    </source>
</evidence>
<dbReference type="Pfam" id="PF08241">
    <property type="entry name" value="Methyltransf_11"/>
    <property type="match status" value="1"/>
</dbReference>
<dbReference type="PANTHER" id="PTHR45036:SF1">
    <property type="entry name" value="METHYLTRANSFERASE LIKE 7A"/>
    <property type="match status" value="1"/>
</dbReference>
<dbReference type="RefSeq" id="WP_387416194.1">
    <property type="nucleotide sequence ID" value="NZ_JBIASD010000025.1"/>
</dbReference>
<dbReference type="InterPro" id="IPR013216">
    <property type="entry name" value="Methyltransf_11"/>
</dbReference>
<comment type="caution">
    <text evidence="2">The sequence shown here is derived from an EMBL/GenBank/DDBJ whole genome shotgun (WGS) entry which is preliminary data.</text>
</comment>
<dbReference type="Proteomes" id="UP001602013">
    <property type="component" value="Unassembled WGS sequence"/>
</dbReference>
<dbReference type="Gene3D" id="3.40.50.150">
    <property type="entry name" value="Vaccinia Virus protein VP39"/>
    <property type="match status" value="1"/>
</dbReference>
<evidence type="ECO:0000259" key="1">
    <source>
        <dbReference type="Pfam" id="PF08241"/>
    </source>
</evidence>
<dbReference type="PANTHER" id="PTHR45036">
    <property type="entry name" value="METHYLTRANSFERASE LIKE 7B"/>
    <property type="match status" value="1"/>
</dbReference>
<keyword evidence="2" id="KW-0808">Transferase</keyword>
<reference evidence="2 3" key="1">
    <citation type="submission" date="2024-10" db="EMBL/GenBank/DDBJ databases">
        <title>The Natural Products Discovery Center: Release of the First 8490 Sequenced Strains for Exploring Actinobacteria Biosynthetic Diversity.</title>
        <authorList>
            <person name="Kalkreuter E."/>
            <person name="Kautsar S.A."/>
            <person name="Yang D."/>
            <person name="Bader C.D."/>
            <person name="Teijaro C.N."/>
            <person name="Fluegel L."/>
            <person name="Davis C.M."/>
            <person name="Simpson J.R."/>
            <person name="Lauterbach L."/>
            <person name="Steele A.D."/>
            <person name="Gui C."/>
            <person name="Meng S."/>
            <person name="Li G."/>
            <person name="Viehrig K."/>
            <person name="Ye F."/>
            <person name="Su P."/>
            <person name="Kiefer A.F."/>
            <person name="Nichols A."/>
            <person name="Cepeda A.J."/>
            <person name="Yan W."/>
            <person name="Fan B."/>
            <person name="Jiang Y."/>
            <person name="Adhikari A."/>
            <person name="Zheng C.-J."/>
            <person name="Schuster L."/>
            <person name="Cowan T.M."/>
            <person name="Smanski M.J."/>
            <person name="Chevrette M.G."/>
            <person name="De Carvalho L.P.S."/>
            <person name="Shen B."/>
        </authorList>
    </citation>
    <scope>NUCLEOTIDE SEQUENCE [LARGE SCALE GENOMIC DNA]</scope>
    <source>
        <strain evidence="2 3">NPDC002173</strain>
    </source>
</reference>
<dbReference type="GO" id="GO:0032259">
    <property type="term" value="P:methylation"/>
    <property type="evidence" value="ECO:0007669"/>
    <property type="project" value="UniProtKB-KW"/>
</dbReference>
<dbReference type="InterPro" id="IPR052356">
    <property type="entry name" value="Thiol_S-MT"/>
</dbReference>
<gene>
    <name evidence="2" type="ORF">ACFYXI_30470</name>
</gene>
<keyword evidence="2" id="KW-0489">Methyltransferase</keyword>
<dbReference type="EMBL" id="JBIASD010000025">
    <property type="protein sequence ID" value="MFF3669920.1"/>
    <property type="molecule type" value="Genomic_DNA"/>
</dbReference>
<accession>A0ABW6SY24</accession>
<feature type="domain" description="Methyltransferase type 11" evidence="1">
    <location>
        <begin position="45"/>
        <end position="139"/>
    </location>
</feature>
<protein>
    <submittedName>
        <fullName evidence="2">Class I SAM-dependent methyltransferase</fullName>
        <ecNumber evidence="2">2.1.1.-</ecNumber>
    </submittedName>
</protein>
<evidence type="ECO:0000313" key="2">
    <source>
        <dbReference type="EMBL" id="MFF3669920.1"/>
    </source>
</evidence>
<dbReference type="InterPro" id="IPR029063">
    <property type="entry name" value="SAM-dependent_MTases_sf"/>
</dbReference>
<dbReference type="CDD" id="cd02440">
    <property type="entry name" value="AdoMet_MTases"/>
    <property type="match status" value="1"/>
</dbReference>
<dbReference type="EC" id="2.1.1.-" evidence="2"/>
<sequence length="214" mass="23824">MAEHGAAHGHRCFALLYDRITRGAEEHWLGELRDHLVGNLSGQVLEIGAGTGANLAHYREAERVVVAEPDPAMRQRLRRRKREASVPVEISSACGEELPYPDASFDAVVSTLVLCSVDDLNRTLTEVRRVLRPTGTFVFCEHVRDTGMRGRIQDLLTPLWRRIGAGCRPNRRTQTAIEQADLVVHHIETIAPHPNLPFTVPIIHGVATPVDHPH</sequence>
<keyword evidence="3" id="KW-1185">Reference proteome</keyword>
<dbReference type="GO" id="GO:0008168">
    <property type="term" value="F:methyltransferase activity"/>
    <property type="evidence" value="ECO:0007669"/>
    <property type="project" value="UniProtKB-KW"/>
</dbReference>
<proteinExistence type="predicted"/>